<protein>
    <submittedName>
        <fullName evidence="2">Uncharacterized protein</fullName>
    </submittedName>
</protein>
<feature type="non-terminal residue" evidence="2">
    <location>
        <position position="156"/>
    </location>
</feature>
<evidence type="ECO:0000313" key="3">
    <source>
        <dbReference type="Proteomes" id="UP000257109"/>
    </source>
</evidence>
<name>A0A371GHK7_MUCPR</name>
<dbReference type="Proteomes" id="UP000257109">
    <property type="component" value="Unassembled WGS sequence"/>
</dbReference>
<dbReference type="AlphaFoldDB" id="A0A371GHK7"/>
<organism evidence="2 3">
    <name type="scientific">Mucuna pruriens</name>
    <name type="common">Velvet bean</name>
    <name type="synonym">Dolichos pruriens</name>
    <dbReference type="NCBI Taxonomy" id="157652"/>
    <lineage>
        <taxon>Eukaryota</taxon>
        <taxon>Viridiplantae</taxon>
        <taxon>Streptophyta</taxon>
        <taxon>Embryophyta</taxon>
        <taxon>Tracheophyta</taxon>
        <taxon>Spermatophyta</taxon>
        <taxon>Magnoliopsida</taxon>
        <taxon>eudicotyledons</taxon>
        <taxon>Gunneridae</taxon>
        <taxon>Pentapetalae</taxon>
        <taxon>rosids</taxon>
        <taxon>fabids</taxon>
        <taxon>Fabales</taxon>
        <taxon>Fabaceae</taxon>
        <taxon>Papilionoideae</taxon>
        <taxon>50 kb inversion clade</taxon>
        <taxon>NPAAA clade</taxon>
        <taxon>indigoferoid/millettioid clade</taxon>
        <taxon>Phaseoleae</taxon>
        <taxon>Mucuna</taxon>
    </lineage>
</organism>
<keyword evidence="1" id="KW-1133">Transmembrane helix</keyword>
<proteinExistence type="predicted"/>
<accession>A0A371GHK7</accession>
<sequence length="156" mass="17437">MVHDKHGYYHPPPQHLELVFEDSHCTSSENMLKNCIQQGKLISQPNTGTSLYLPLHLHLHYPTLWLGSIGVLMGLQAALLVSWSKSVDLNAKLMPDQGDPFSNPILGCFCLNLEMQIELDACINDQPLIIVIKKQNVVARSSAKAEYGAIIWILLH</sequence>
<gene>
    <name evidence="2" type="ORF">CR513_28190</name>
</gene>
<keyword evidence="3" id="KW-1185">Reference proteome</keyword>
<feature type="non-terminal residue" evidence="2">
    <location>
        <position position="1"/>
    </location>
</feature>
<evidence type="ECO:0000313" key="2">
    <source>
        <dbReference type="EMBL" id="RDX89996.1"/>
    </source>
</evidence>
<keyword evidence="1" id="KW-0812">Transmembrane</keyword>
<reference evidence="2" key="1">
    <citation type="submission" date="2018-05" db="EMBL/GenBank/DDBJ databases">
        <title>Draft genome of Mucuna pruriens seed.</title>
        <authorList>
            <person name="Nnadi N.E."/>
            <person name="Vos R."/>
            <person name="Hasami M.H."/>
            <person name="Devisetty U.K."/>
            <person name="Aguiy J.C."/>
        </authorList>
    </citation>
    <scope>NUCLEOTIDE SEQUENCE [LARGE SCALE GENOMIC DNA]</scope>
    <source>
        <strain evidence="2">JCA_2017</strain>
    </source>
</reference>
<feature type="transmembrane region" description="Helical" evidence="1">
    <location>
        <begin position="64"/>
        <end position="84"/>
    </location>
</feature>
<keyword evidence="1" id="KW-0472">Membrane</keyword>
<dbReference type="EMBL" id="QJKJ01005519">
    <property type="protein sequence ID" value="RDX89996.1"/>
    <property type="molecule type" value="Genomic_DNA"/>
</dbReference>
<evidence type="ECO:0000256" key="1">
    <source>
        <dbReference type="SAM" id="Phobius"/>
    </source>
</evidence>
<comment type="caution">
    <text evidence="2">The sequence shown here is derived from an EMBL/GenBank/DDBJ whole genome shotgun (WGS) entry which is preliminary data.</text>
</comment>